<accession>A0A841KG61</accession>
<organism evidence="2 3">
    <name type="scientific">Chelatococcus composti</name>
    <dbReference type="NCBI Taxonomy" id="1743235"/>
    <lineage>
        <taxon>Bacteria</taxon>
        <taxon>Pseudomonadati</taxon>
        <taxon>Pseudomonadota</taxon>
        <taxon>Alphaproteobacteria</taxon>
        <taxon>Hyphomicrobiales</taxon>
        <taxon>Chelatococcaceae</taxon>
        <taxon>Chelatococcus</taxon>
    </lineage>
</organism>
<dbReference type="AlphaFoldDB" id="A0A841KG61"/>
<evidence type="ECO:0000259" key="1">
    <source>
        <dbReference type="Pfam" id="PF20057"/>
    </source>
</evidence>
<keyword evidence="3" id="KW-1185">Reference proteome</keyword>
<reference evidence="2 3" key="1">
    <citation type="submission" date="2020-08" db="EMBL/GenBank/DDBJ databases">
        <title>Genomic Encyclopedia of Type Strains, Phase IV (KMG-IV): sequencing the most valuable type-strain genomes for metagenomic binning, comparative biology and taxonomic classification.</title>
        <authorList>
            <person name="Goeker M."/>
        </authorList>
    </citation>
    <scope>NUCLEOTIDE SEQUENCE [LARGE SCALE GENOMIC DNA]</scope>
    <source>
        <strain evidence="2 3">DSM 101465</strain>
    </source>
</reference>
<gene>
    <name evidence="2" type="ORF">HNQ73_002023</name>
</gene>
<dbReference type="Proteomes" id="UP000588017">
    <property type="component" value="Unassembled WGS sequence"/>
</dbReference>
<protein>
    <recommendedName>
        <fullName evidence="1">DUF6456 domain-containing protein</fullName>
    </recommendedName>
</protein>
<sequence>MPGHDEKLSAACRRLLLHLAGEEEAFARVTADEPGHVTLYLRRGKTTLGAGRVAVAAAERLVAEDLACWERPPRGCRLLVATGAGRARAARLCAGGGTEGFLAQHREIVEAVEKQPAGGETRRLRVNAAESPLQFLARRRGRGGRPLIDAAGLEAGERLRRDITMGQILPSVTSRWDPVGGQGAGNLRDPASASDAVIAARQRVQRALKAVGPEFADLLLDVCGFLKGLETVERERGWPARSAKLVLGMALARLAEHYGLAVEARGPVRARTTRLWREEGAAARI</sequence>
<proteinExistence type="predicted"/>
<dbReference type="RefSeq" id="WP_244650076.1">
    <property type="nucleotide sequence ID" value="NZ_BMHX01000004.1"/>
</dbReference>
<evidence type="ECO:0000313" key="2">
    <source>
        <dbReference type="EMBL" id="MBB6168393.1"/>
    </source>
</evidence>
<dbReference type="EMBL" id="JACHEH010000004">
    <property type="protein sequence ID" value="MBB6168393.1"/>
    <property type="molecule type" value="Genomic_DNA"/>
</dbReference>
<name>A0A841KG61_9HYPH</name>
<feature type="domain" description="DUF6456" evidence="1">
    <location>
        <begin position="125"/>
        <end position="259"/>
    </location>
</feature>
<evidence type="ECO:0000313" key="3">
    <source>
        <dbReference type="Proteomes" id="UP000588017"/>
    </source>
</evidence>
<comment type="caution">
    <text evidence="2">The sequence shown here is derived from an EMBL/GenBank/DDBJ whole genome shotgun (WGS) entry which is preliminary data.</text>
</comment>
<dbReference type="Pfam" id="PF20057">
    <property type="entry name" value="DUF6456"/>
    <property type="match status" value="1"/>
</dbReference>
<dbReference type="InterPro" id="IPR045599">
    <property type="entry name" value="DUF6456"/>
</dbReference>